<gene>
    <name evidence="1" type="ORF">KJB30_11520</name>
</gene>
<protein>
    <recommendedName>
        <fullName evidence="3">Metallothionein</fullName>
    </recommendedName>
</protein>
<evidence type="ECO:0000313" key="1">
    <source>
        <dbReference type="EMBL" id="MBT1072418.1"/>
    </source>
</evidence>
<evidence type="ECO:0008006" key="3">
    <source>
        <dbReference type="Google" id="ProtNLM"/>
    </source>
</evidence>
<dbReference type="EMBL" id="JAHDYS010000010">
    <property type="protein sequence ID" value="MBT1072418.1"/>
    <property type="molecule type" value="Genomic_DNA"/>
</dbReference>
<reference evidence="1 2" key="1">
    <citation type="submission" date="2021-05" db="EMBL/GenBank/DDBJ databases">
        <title>The draft genome of Geobacter chapellei DSM 13688.</title>
        <authorList>
            <person name="Xu Z."/>
            <person name="Masuda Y."/>
            <person name="Itoh H."/>
            <person name="Senoo K."/>
        </authorList>
    </citation>
    <scope>NUCLEOTIDE SEQUENCE [LARGE SCALE GENOMIC DNA]</scope>
    <source>
        <strain evidence="1 2">DSM 13688</strain>
    </source>
</reference>
<comment type="caution">
    <text evidence="1">The sequence shown here is derived from an EMBL/GenBank/DDBJ whole genome shotgun (WGS) entry which is preliminary data.</text>
</comment>
<sequence>MACTRTGDDCKCTYTPACSRKGNCCQCVSFHRGRGEATGCMFTPAGERTYDRSLRNLMKDHGLAPQE</sequence>
<name>A0ABS5U9T3_9BACT</name>
<organism evidence="1 2">
    <name type="scientific">Pelotalea chapellei</name>
    <dbReference type="NCBI Taxonomy" id="44671"/>
    <lineage>
        <taxon>Bacteria</taxon>
        <taxon>Pseudomonadati</taxon>
        <taxon>Thermodesulfobacteriota</taxon>
        <taxon>Desulfuromonadia</taxon>
        <taxon>Geobacterales</taxon>
        <taxon>Geobacteraceae</taxon>
        <taxon>Pelotalea</taxon>
    </lineage>
</organism>
<keyword evidence="2" id="KW-1185">Reference proteome</keyword>
<dbReference type="Proteomes" id="UP000784128">
    <property type="component" value="Unassembled WGS sequence"/>
</dbReference>
<accession>A0ABS5U9T3</accession>
<dbReference type="RefSeq" id="WP_214299351.1">
    <property type="nucleotide sequence ID" value="NZ_JAHDYS010000010.1"/>
</dbReference>
<proteinExistence type="predicted"/>
<evidence type="ECO:0000313" key="2">
    <source>
        <dbReference type="Proteomes" id="UP000784128"/>
    </source>
</evidence>